<organism evidence="2 3">
    <name type="scientific">Xylaria flabelliformis</name>
    <dbReference type="NCBI Taxonomy" id="2512241"/>
    <lineage>
        <taxon>Eukaryota</taxon>
        <taxon>Fungi</taxon>
        <taxon>Dikarya</taxon>
        <taxon>Ascomycota</taxon>
        <taxon>Pezizomycotina</taxon>
        <taxon>Sordariomycetes</taxon>
        <taxon>Xylariomycetidae</taxon>
        <taxon>Xylariales</taxon>
        <taxon>Xylariaceae</taxon>
        <taxon>Xylaria</taxon>
    </lineage>
</organism>
<gene>
    <name evidence="2" type="ORF">FHL15_006973</name>
</gene>
<feature type="compositionally biased region" description="Basic and acidic residues" evidence="1">
    <location>
        <begin position="45"/>
        <end position="61"/>
    </location>
</feature>
<feature type="region of interest" description="Disordered" evidence="1">
    <location>
        <begin position="1"/>
        <end position="63"/>
    </location>
</feature>
<sequence length="82" mass="8740">MADGHRIEGNGTVKPPVPPAPNDALPTQATPSITPFHGYNDEDYDRNRDNGDSGDTSDAKTRGQLAQAFSARFQVKGALITT</sequence>
<reference evidence="3" key="1">
    <citation type="submission" date="2019-06" db="EMBL/GenBank/DDBJ databases">
        <title>Draft genome sequence of the griseofulvin-producing fungus Xylaria cubensis strain G536.</title>
        <authorList>
            <person name="Mead M.E."/>
            <person name="Raja H.A."/>
            <person name="Steenwyk J.L."/>
            <person name="Knowles S.L."/>
            <person name="Oberlies N.H."/>
            <person name="Rokas A."/>
        </authorList>
    </citation>
    <scope>NUCLEOTIDE SEQUENCE [LARGE SCALE GENOMIC DNA]</scope>
    <source>
        <strain evidence="3">G536</strain>
    </source>
</reference>
<dbReference type="EMBL" id="VFLP01000039">
    <property type="protein sequence ID" value="TRX92106.1"/>
    <property type="molecule type" value="Genomic_DNA"/>
</dbReference>
<keyword evidence="3" id="KW-1185">Reference proteome</keyword>
<dbReference type="AlphaFoldDB" id="A0A553HVX0"/>
<evidence type="ECO:0000313" key="2">
    <source>
        <dbReference type="EMBL" id="TRX92106.1"/>
    </source>
</evidence>
<accession>A0A553HVX0</accession>
<dbReference type="Proteomes" id="UP000319160">
    <property type="component" value="Unassembled WGS sequence"/>
</dbReference>
<proteinExistence type="predicted"/>
<evidence type="ECO:0000256" key="1">
    <source>
        <dbReference type="SAM" id="MobiDB-lite"/>
    </source>
</evidence>
<comment type="caution">
    <text evidence="2">The sequence shown here is derived from an EMBL/GenBank/DDBJ whole genome shotgun (WGS) entry which is preliminary data.</text>
</comment>
<name>A0A553HVX0_9PEZI</name>
<evidence type="ECO:0000313" key="3">
    <source>
        <dbReference type="Proteomes" id="UP000319160"/>
    </source>
</evidence>
<protein>
    <submittedName>
        <fullName evidence="2">Uncharacterized protein</fullName>
    </submittedName>
</protein>